<dbReference type="GO" id="GO:0003677">
    <property type="term" value="F:DNA binding"/>
    <property type="evidence" value="ECO:0007669"/>
    <property type="project" value="UniProtKB-KW"/>
</dbReference>
<dbReference type="InterPro" id="IPR036388">
    <property type="entry name" value="WH-like_DNA-bd_sf"/>
</dbReference>
<evidence type="ECO:0000256" key="4">
    <source>
        <dbReference type="ARBA" id="ARBA00023125"/>
    </source>
</evidence>
<dbReference type="SUPFAM" id="SSF88946">
    <property type="entry name" value="Sigma2 domain of RNA polymerase sigma factors"/>
    <property type="match status" value="1"/>
</dbReference>
<sequence length="199" mass="23081">MARPHLASWQAPKADPVAEFEAAVLPLRDELRRVALRLTHSPDTAEDLVQETLLHAFQGFSRFRRGTNLRAWLMRILVNLFISHYRHQQRSVPTVSLEGLLEELDIDDDETDLLVDDGCVSPEEAVLARVMDEEVQRALEQLPEVFREVVALCDLEGLSYAEAAQRLRVPIGTVRSRLFRGREMLRRLLWDYARKRRWV</sequence>
<organism evidence="9 10">
    <name type="scientific">Candidatus Fervidibacter japonicus</name>
    <dbReference type="NCBI Taxonomy" id="2035412"/>
    <lineage>
        <taxon>Bacteria</taxon>
        <taxon>Candidatus Fervidibacterota</taxon>
        <taxon>Candidatus Fervidibacter</taxon>
    </lineage>
</organism>
<evidence type="ECO:0000256" key="1">
    <source>
        <dbReference type="ARBA" id="ARBA00010641"/>
    </source>
</evidence>
<dbReference type="Pfam" id="PF04542">
    <property type="entry name" value="Sigma70_r2"/>
    <property type="match status" value="1"/>
</dbReference>
<dbReference type="InterPro" id="IPR013325">
    <property type="entry name" value="RNA_pol_sigma_r2"/>
</dbReference>
<dbReference type="GO" id="GO:0006352">
    <property type="term" value="P:DNA-templated transcription initiation"/>
    <property type="evidence" value="ECO:0007669"/>
    <property type="project" value="InterPro"/>
</dbReference>
<dbReference type="InterPro" id="IPR013249">
    <property type="entry name" value="RNA_pol_sigma70_r4_t2"/>
</dbReference>
<dbReference type="PANTHER" id="PTHR43133:SF59">
    <property type="entry name" value="ECF RNA POLYMERASE SIGMA FACTOR SIGR"/>
    <property type="match status" value="1"/>
</dbReference>
<dbReference type="SUPFAM" id="SSF88659">
    <property type="entry name" value="Sigma3 and sigma4 domains of RNA polymerase sigma factors"/>
    <property type="match status" value="1"/>
</dbReference>
<comment type="similarity">
    <text evidence="1 6">Belongs to the sigma-70 factor family. ECF subfamily.</text>
</comment>
<evidence type="ECO:0000256" key="3">
    <source>
        <dbReference type="ARBA" id="ARBA00023082"/>
    </source>
</evidence>
<keyword evidence="4 6" id="KW-0238">DNA-binding</keyword>
<dbReference type="InterPro" id="IPR007627">
    <property type="entry name" value="RNA_pol_sigma70_r2"/>
</dbReference>
<dbReference type="Gene3D" id="1.10.1740.10">
    <property type="match status" value="1"/>
</dbReference>
<keyword evidence="3 6" id="KW-0731">Sigma factor</keyword>
<accession>A0A2H5XAK0</accession>
<dbReference type="PROSITE" id="PS01063">
    <property type="entry name" value="SIGMA70_ECF"/>
    <property type="match status" value="1"/>
</dbReference>
<keyword evidence="5 6" id="KW-0804">Transcription</keyword>
<dbReference type="PANTHER" id="PTHR43133">
    <property type="entry name" value="RNA POLYMERASE ECF-TYPE SIGMA FACTO"/>
    <property type="match status" value="1"/>
</dbReference>
<gene>
    <name evidence="9" type="primary">sigR</name>
    <name evidence="9" type="ORF">HRbin17_00634</name>
</gene>
<dbReference type="InterPro" id="IPR039425">
    <property type="entry name" value="RNA_pol_sigma-70-like"/>
</dbReference>
<dbReference type="GO" id="GO:0016987">
    <property type="term" value="F:sigma factor activity"/>
    <property type="evidence" value="ECO:0007669"/>
    <property type="project" value="UniProtKB-KW"/>
</dbReference>
<dbReference type="Proteomes" id="UP000236173">
    <property type="component" value="Unassembled WGS sequence"/>
</dbReference>
<dbReference type="EMBL" id="BEHT01000006">
    <property type="protein sequence ID" value="GBC98137.1"/>
    <property type="molecule type" value="Genomic_DNA"/>
</dbReference>
<protein>
    <recommendedName>
        <fullName evidence="6">RNA polymerase sigma factor</fullName>
    </recommendedName>
</protein>
<dbReference type="InterPro" id="IPR013324">
    <property type="entry name" value="RNA_pol_sigma_r3/r4-like"/>
</dbReference>
<evidence type="ECO:0000313" key="10">
    <source>
        <dbReference type="Proteomes" id="UP000236173"/>
    </source>
</evidence>
<comment type="caution">
    <text evidence="9">The sequence shown here is derived from an EMBL/GenBank/DDBJ whole genome shotgun (WGS) entry which is preliminary data.</text>
</comment>
<reference evidence="10" key="1">
    <citation type="submission" date="2017-09" db="EMBL/GenBank/DDBJ databases">
        <title>Metaegenomics of thermophilic ammonia-oxidizing enrichment culture.</title>
        <authorList>
            <person name="Kato S."/>
            <person name="Suzuki K."/>
        </authorList>
    </citation>
    <scope>NUCLEOTIDE SEQUENCE [LARGE SCALE GENOMIC DNA]</scope>
</reference>
<evidence type="ECO:0000256" key="6">
    <source>
        <dbReference type="RuleBase" id="RU000716"/>
    </source>
</evidence>
<evidence type="ECO:0000259" key="8">
    <source>
        <dbReference type="Pfam" id="PF08281"/>
    </source>
</evidence>
<evidence type="ECO:0000313" key="9">
    <source>
        <dbReference type="EMBL" id="GBC98137.1"/>
    </source>
</evidence>
<feature type="domain" description="RNA polymerase sigma-70 region 2" evidence="7">
    <location>
        <begin position="28"/>
        <end position="90"/>
    </location>
</feature>
<evidence type="ECO:0000256" key="2">
    <source>
        <dbReference type="ARBA" id="ARBA00023015"/>
    </source>
</evidence>
<dbReference type="Pfam" id="PF08281">
    <property type="entry name" value="Sigma70_r4_2"/>
    <property type="match status" value="1"/>
</dbReference>
<keyword evidence="2 6" id="KW-0805">Transcription regulation</keyword>
<evidence type="ECO:0000259" key="7">
    <source>
        <dbReference type="Pfam" id="PF04542"/>
    </source>
</evidence>
<dbReference type="Gene3D" id="1.10.10.10">
    <property type="entry name" value="Winged helix-like DNA-binding domain superfamily/Winged helix DNA-binding domain"/>
    <property type="match status" value="1"/>
</dbReference>
<dbReference type="InterPro" id="IPR014284">
    <property type="entry name" value="RNA_pol_sigma-70_dom"/>
</dbReference>
<dbReference type="InterPro" id="IPR000838">
    <property type="entry name" value="RNA_pol_sigma70_ECF_CS"/>
</dbReference>
<proteinExistence type="inferred from homology"/>
<feature type="domain" description="RNA polymerase sigma factor 70 region 4 type 2" evidence="8">
    <location>
        <begin position="133"/>
        <end position="185"/>
    </location>
</feature>
<dbReference type="CDD" id="cd06171">
    <property type="entry name" value="Sigma70_r4"/>
    <property type="match status" value="1"/>
</dbReference>
<evidence type="ECO:0000256" key="5">
    <source>
        <dbReference type="ARBA" id="ARBA00023163"/>
    </source>
</evidence>
<dbReference type="AlphaFoldDB" id="A0A2H5XAK0"/>
<dbReference type="NCBIfam" id="TIGR02937">
    <property type="entry name" value="sigma70-ECF"/>
    <property type="match status" value="1"/>
</dbReference>
<name>A0A2H5XAK0_9BACT</name>